<feature type="coiled-coil region" evidence="1">
    <location>
        <begin position="307"/>
        <end position="351"/>
    </location>
</feature>
<name>A0A0G4EUP7_VITBC</name>
<feature type="region of interest" description="Disordered" evidence="2">
    <location>
        <begin position="141"/>
        <end position="206"/>
    </location>
</feature>
<feature type="region of interest" description="Disordered" evidence="2">
    <location>
        <begin position="541"/>
        <end position="647"/>
    </location>
</feature>
<dbReference type="AlphaFoldDB" id="A0A0G4EUP7"/>
<keyword evidence="1" id="KW-0175">Coiled coil</keyword>
<keyword evidence="4" id="KW-1185">Reference proteome</keyword>
<reference evidence="3 4" key="1">
    <citation type="submission" date="2014-11" db="EMBL/GenBank/DDBJ databases">
        <authorList>
            <person name="Zhu J."/>
            <person name="Qi W."/>
            <person name="Song R."/>
        </authorList>
    </citation>
    <scope>NUCLEOTIDE SEQUENCE [LARGE SCALE GENOMIC DNA]</scope>
</reference>
<feature type="compositionally biased region" description="Pro residues" evidence="2">
    <location>
        <begin position="141"/>
        <end position="151"/>
    </location>
</feature>
<dbReference type="PANTHER" id="PTHR48125">
    <property type="entry name" value="LP07818P1"/>
    <property type="match status" value="1"/>
</dbReference>
<evidence type="ECO:0000313" key="4">
    <source>
        <dbReference type="Proteomes" id="UP000041254"/>
    </source>
</evidence>
<evidence type="ECO:0000313" key="3">
    <source>
        <dbReference type="EMBL" id="CEM02174.1"/>
    </source>
</evidence>
<dbReference type="PANTHER" id="PTHR48125:SF12">
    <property type="entry name" value="AT HOOK TRANSCRIPTION FACTOR FAMILY-RELATED"/>
    <property type="match status" value="1"/>
</dbReference>
<gene>
    <name evidence="3" type="ORF">Vbra_13483</name>
</gene>
<evidence type="ECO:0000256" key="1">
    <source>
        <dbReference type="SAM" id="Coils"/>
    </source>
</evidence>
<dbReference type="VEuPathDB" id="CryptoDB:Vbra_13483"/>
<feature type="region of interest" description="Disordered" evidence="2">
    <location>
        <begin position="674"/>
        <end position="698"/>
    </location>
</feature>
<protein>
    <submittedName>
        <fullName evidence="3">Uncharacterized protein</fullName>
    </submittedName>
</protein>
<dbReference type="InParanoid" id="A0A0G4EUP7"/>
<feature type="compositionally biased region" description="Basic and acidic residues" evidence="2">
    <location>
        <begin position="585"/>
        <end position="601"/>
    </location>
</feature>
<feature type="compositionally biased region" description="Basic and acidic residues" evidence="2">
    <location>
        <begin position="197"/>
        <end position="206"/>
    </location>
</feature>
<sequence>MSKTTRSVRIAALPGHVGDVPSPETEHRIVLAEPSVTAAIEGGFRHGQPGGDEQQTPLACLDWKLDAGTQWMSYSERITQMCQIFQDELQRVFAHQIKNLPAVAAHHIHEVQQKVQWATHSILELFGRFFLSILNGSPSTPPLSLPTPVTPPTTASSPQEGGRPKSAFHRPRSASPGPQMGTHPTAVSLRPRSATTGRERRDDAWRPKMSVTSMGYLCEILGELNGRHHQLSARHDRLLRRFQSLRRGYYRETNHLREMIAKYSIHLPQYLVREMKKELDIFFLEGQQWLMETGEETEGGDTAAPSMKEKDEEIEKLTTEKLSLKGEIYRLQKKLEQAQDKQESLQQMLRMSKPRGTVGGGTPQMDASGQFIPPLPPNDASVQCDAPPTEMQGAQCDIGQETFLNAKFGTLPSQQKAKAPSPPPSPPKHPSMAARLAYRVEKAASVSIMKEKGLEELEEWVRLKREQEEAEVGEAQKAEGVAEARVPEPEIRRETVDEGTMYDVDVSEAFITQMPAPPLVAPVKIATRERAVQCTIISAAPPAASPAAPARPPTPEQFAIPPGMRDRPTQAPSARPTSAKPPLPPRREGEVDRERVKEGARKVSVSRVPPAHEAPRAPTDISVSRPSSAVSGARTRPTSATAEGRGVAERVERGPLGRFQYYPPSDRARQTMVSELRPSSSYGDLRLMSPPSIMSGKQPPVKDLYLRVTAQKMTGTSLAATRQALASVRSMRALQDPFHDPLFHLDPPSELRLT</sequence>
<proteinExistence type="predicted"/>
<organism evidence="3 4">
    <name type="scientific">Vitrella brassicaformis (strain CCMP3155)</name>
    <dbReference type="NCBI Taxonomy" id="1169540"/>
    <lineage>
        <taxon>Eukaryota</taxon>
        <taxon>Sar</taxon>
        <taxon>Alveolata</taxon>
        <taxon>Colpodellida</taxon>
        <taxon>Vitrellaceae</taxon>
        <taxon>Vitrella</taxon>
    </lineage>
</organism>
<evidence type="ECO:0000256" key="2">
    <source>
        <dbReference type="SAM" id="MobiDB-lite"/>
    </source>
</evidence>
<dbReference type="EMBL" id="CDMY01000320">
    <property type="protein sequence ID" value="CEM02174.1"/>
    <property type="molecule type" value="Genomic_DNA"/>
</dbReference>
<feature type="compositionally biased region" description="Polar residues" evidence="2">
    <location>
        <begin position="621"/>
        <end position="641"/>
    </location>
</feature>
<accession>A0A0G4EUP7</accession>
<dbReference type="Proteomes" id="UP000041254">
    <property type="component" value="Unassembled WGS sequence"/>
</dbReference>